<dbReference type="AlphaFoldDB" id="A0A1J1IJF4"/>
<dbReference type="CDD" id="cd20651">
    <property type="entry name" value="CYP15A1-like"/>
    <property type="match status" value="1"/>
</dbReference>
<keyword evidence="13" id="KW-0472">Membrane</keyword>
<evidence type="ECO:0000256" key="5">
    <source>
        <dbReference type="ARBA" id="ARBA00010617"/>
    </source>
</evidence>
<evidence type="ECO:0000256" key="8">
    <source>
        <dbReference type="ARBA" id="ARBA00022824"/>
    </source>
</evidence>
<dbReference type="InterPro" id="IPR050182">
    <property type="entry name" value="Cytochrome_P450_fam2"/>
</dbReference>
<evidence type="ECO:0000256" key="4">
    <source>
        <dbReference type="ARBA" id="ARBA00004406"/>
    </source>
</evidence>
<protein>
    <submittedName>
        <fullName evidence="15">CLUMA_CG013643, isoform A</fullName>
    </submittedName>
</protein>
<evidence type="ECO:0000256" key="13">
    <source>
        <dbReference type="ARBA" id="ARBA00023136"/>
    </source>
</evidence>
<name>A0A1J1IJF4_9DIPT</name>
<dbReference type="InterPro" id="IPR002401">
    <property type="entry name" value="Cyt_P450_E_grp-I"/>
</dbReference>
<dbReference type="EMBL" id="CVRI01000054">
    <property type="protein sequence ID" value="CRL00375.1"/>
    <property type="molecule type" value="Genomic_DNA"/>
</dbReference>
<dbReference type="Gene3D" id="1.10.630.10">
    <property type="entry name" value="Cytochrome P450"/>
    <property type="match status" value="1"/>
</dbReference>
<dbReference type="GO" id="GO:0016712">
    <property type="term" value="F:oxidoreductase activity, acting on paired donors, with incorporation or reduction of molecular oxygen, reduced flavin or flavoprotein as one donor, and incorporation of one atom of oxygen"/>
    <property type="evidence" value="ECO:0007669"/>
    <property type="project" value="TreeGrafter"/>
</dbReference>
<evidence type="ECO:0000256" key="1">
    <source>
        <dbReference type="ARBA" id="ARBA00001971"/>
    </source>
</evidence>
<evidence type="ECO:0000256" key="12">
    <source>
        <dbReference type="ARBA" id="ARBA00023033"/>
    </source>
</evidence>
<keyword evidence="10" id="KW-0560">Oxidoreductase</keyword>
<dbReference type="GO" id="GO:0008395">
    <property type="term" value="F:steroid hydroxylase activity"/>
    <property type="evidence" value="ECO:0007669"/>
    <property type="project" value="TreeGrafter"/>
</dbReference>
<dbReference type="STRING" id="568069.A0A1J1IJF4"/>
<comment type="function">
    <text evidence="2">May be involved in the metabolism of insect hormones and in the breakdown of synthetic insecticides.</text>
</comment>
<dbReference type="GO" id="GO:0005506">
    <property type="term" value="F:iron ion binding"/>
    <property type="evidence" value="ECO:0007669"/>
    <property type="project" value="InterPro"/>
</dbReference>
<keyword evidence="12" id="KW-0503">Monooxygenase</keyword>
<comment type="similarity">
    <text evidence="5">Belongs to the cytochrome P450 family.</text>
</comment>
<dbReference type="GO" id="GO:0005789">
    <property type="term" value="C:endoplasmic reticulum membrane"/>
    <property type="evidence" value="ECO:0007669"/>
    <property type="project" value="UniProtKB-SubCell"/>
</dbReference>
<dbReference type="PRINTS" id="PR00463">
    <property type="entry name" value="EP450I"/>
</dbReference>
<reference evidence="15 16" key="1">
    <citation type="submission" date="2015-04" db="EMBL/GenBank/DDBJ databases">
        <authorList>
            <person name="Syromyatnikov M.Y."/>
            <person name="Popov V.N."/>
        </authorList>
    </citation>
    <scope>NUCLEOTIDE SEQUENCE [LARGE SCALE GENOMIC DNA]</scope>
</reference>
<evidence type="ECO:0000313" key="15">
    <source>
        <dbReference type="EMBL" id="CRL00375.1"/>
    </source>
</evidence>
<keyword evidence="9" id="KW-0492">Microsome</keyword>
<gene>
    <name evidence="15" type="ORF">CLUMA_CG013643</name>
</gene>
<dbReference type="GO" id="GO:0020037">
    <property type="term" value="F:heme binding"/>
    <property type="evidence" value="ECO:0007669"/>
    <property type="project" value="InterPro"/>
</dbReference>
<organism evidence="15 16">
    <name type="scientific">Clunio marinus</name>
    <dbReference type="NCBI Taxonomy" id="568069"/>
    <lineage>
        <taxon>Eukaryota</taxon>
        <taxon>Metazoa</taxon>
        <taxon>Ecdysozoa</taxon>
        <taxon>Arthropoda</taxon>
        <taxon>Hexapoda</taxon>
        <taxon>Insecta</taxon>
        <taxon>Pterygota</taxon>
        <taxon>Neoptera</taxon>
        <taxon>Endopterygota</taxon>
        <taxon>Diptera</taxon>
        <taxon>Nematocera</taxon>
        <taxon>Chironomoidea</taxon>
        <taxon>Chironomidae</taxon>
        <taxon>Clunio</taxon>
    </lineage>
</organism>
<evidence type="ECO:0000256" key="14">
    <source>
        <dbReference type="PIRSR" id="PIRSR602401-1"/>
    </source>
</evidence>
<evidence type="ECO:0000256" key="3">
    <source>
        <dbReference type="ARBA" id="ARBA00004174"/>
    </source>
</evidence>
<evidence type="ECO:0000256" key="11">
    <source>
        <dbReference type="ARBA" id="ARBA00023004"/>
    </source>
</evidence>
<keyword evidence="8" id="KW-0256">Endoplasmic reticulum</keyword>
<dbReference type="OrthoDB" id="1055148at2759"/>
<comment type="subcellular location">
    <subcellularLocation>
        <location evidence="4">Endoplasmic reticulum membrane</location>
        <topology evidence="4">Peripheral membrane protein</topology>
    </subcellularLocation>
    <subcellularLocation>
        <location evidence="3">Microsome membrane</location>
        <topology evidence="3">Peripheral membrane protein</topology>
    </subcellularLocation>
</comment>
<keyword evidence="6 14" id="KW-0349">Heme</keyword>
<keyword evidence="16" id="KW-1185">Reference proteome</keyword>
<dbReference type="Proteomes" id="UP000183832">
    <property type="component" value="Unassembled WGS sequence"/>
</dbReference>
<accession>A0A1J1IJF4</accession>
<dbReference type="SUPFAM" id="SSF48264">
    <property type="entry name" value="Cytochrome P450"/>
    <property type="match status" value="1"/>
</dbReference>
<comment type="cofactor">
    <cofactor evidence="1 14">
        <name>heme</name>
        <dbReference type="ChEBI" id="CHEBI:30413"/>
    </cofactor>
</comment>
<sequence>MIIFAVIIVVGVLIYLDIRKPKNFPKGPSWLPIIGSALSIKKSRNETGMLVKGVKRIAEHYPDAKDVIGFKIGKDKVVITHSTEALIEMYTNPDIDGRPYGPFYETRTWNLRRGVLLTDGEFWQTQRRFIQRHLKEFGYARKGMQEICENEAEFCLNDFRNLITKKGGKSAVVTMPNYFSLYVLNTLWLMMAGIRYNSDHDEMKLLQHLLFELFTNIDMMGATFSHFPFLIKIAPEASGYKSFLTCHTNIHKFFSKEVEKHKRNFHPSDEPRNLIDAYLKVLYSGDENGTADESFSELQLLALCLDMFMAGSETTNKSVNFMFLHLVRNPQIQQKCREEIDRIIGRNRLPSLDDRIKMPYCEAVVLESLRFFMKNTFGIPHRALRDTKLCSYHIPKDTMVLSMFYGIFHDERIFKDPTSFDPGNFLDENEKLSIPDKFYPFALGKHRCIGESLAKSNLFLLCTTIIQNFHLNTPPGHDKPSDVPIEGATPSVQDYQALITPRL</sequence>
<dbReference type="GO" id="GO:0006805">
    <property type="term" value="P:xenobiotic metabolic process"/>
    <property type="evidence" value="ECO:0007669"/>
    <property type="project" value="TreeGrafter"/>
</dbReference>
<dbReference type="PANTHER" id="PTHR24300">
    <property type="entry name" value="CYTOCHROME P450 508A4-RELATED"/>
    <property type="match status" value="1"/>
</dbReference>
<dbReference type="InterPro" id="IPR036396">
    <property type="entry name" value="Cyt_P450_sf"/>
</dbReference>
<keyword evidence="11 14" id="KW-0408">Iron</keyword>
<proteinExistence type="inferred from homology"/>
<evidence type="ECO:0000256" key="6">
    <source>
        <dbReference type="ARBA" id="ARBA00022617"/>
    </source>
</evidence>
<evidence type="ECO:0000256" key="10">
    <source>
        <dbReference type="ARBA" id="ARBA00023002"/>
    </source>
</evidence>
<evidence type="ECO:0000256" key="2">
    <source>
        <dbReference type="ARBA" id="ARBA00003690"/>
    </source>
</evidence>
<dbReference type="PANTHER" id="PTHR24300:SF376">
    <property type="entry name" value="CYTOCHROME P450 15A1"/>
    <property type="match status" value="1"/>
</dbReference>
<evidence type="ECO:0000313" key="16">
    <source>
        <dbReference type="Proteomes" id="UP000183832"/>
    </source>
</evidence>
<dbReference type="GO" id="GO:0006082">
    <property type="term" value="P:organic acid metabolic process"/>
    <property type="evidence" value="ECO:0007669"/>
    <property type="project" value="TreeGrafter"/>
</dbReference>
<dbReference type="InterPro" id="IPR001128">
    <property type="entry name" value="Cyt_P450"/>
</dbReference>
<dbReference type="Pfam" id="PF00067">
    <property type="entry name" value="p450"/>
    <property type="match status" value="1"/>
</dbReference>
<evidence type="ECO:0000256" key="9">
    <source>
        <dbReference type="ARBA" id="ARBA00022848"/>
    </source>
</evidence>
<feature type="binding site" description="axial binding residue" evidence="14">
    <location>
        <position position="448"/>
    </location>
    <ligand>
        <name>heme</name>
        <dbReference type="ChEBI" id="CHEBI:30413"/>
    </ligand>
    <ligandPart>
        <name>Fe</name>
        <dbReference type="ChEBI" id="CHEBI:18248"/>
    </ligandPart>
</feature>
<dbReference type="FunFam" id="1.10.630.10:FF:000238">
    <property type="entry name" value="Cytochrome P450 2A6"/>
    <property type="match status" value="1"/>
</dbReference>
<keyword evidence="7 14" id="KW-0479">Metal-binding</keyword>
<dbReference type="PRINTS" id="PR00385">
    <property type="entry name" value="P450"/>
</dbReference>
<evidence type="ECO:0000256" key="7">
    <source>
        <dbReference type="ARBA" id="ARBA00022723"/>
    </source>
</evidence>